<name>A0A2U2PCS2_9SPHI</name>
<dbReference type="OrthoDB" id="9809746at2"/>
<dbReference type="GO" id="GO:0034599">
    <property type="term" value="P:cellular response to oxidative stress"/>
    <property type="evidence" value="ECO:0007669"/>
    <property type="project" value="TreeGrafter"/>
</dbReference>
<keyword evidence="14" id="KW-1185">Reference proteome</keyword>
<reference evidence="13 14" key="1">
    <citation type="submission" date="2018-04" db="EMBL/GenBank/DDBJ databases">
        <title>Pedobacter chongqingensis sp. nov., isolated from a rottenly hemp rope.</title>
        <authorList>
            <person name="Cai Y."/>
        </authorList>
    </citation>
    <scope>NUCLEOTIDE SEQUENCE [LARGE SCALE GENOMIC DNA]</scope>
    <source>
        <strain evidence="13 14">FJ4-8</strain>
    </source>
</reference>
<dbReference type="InterPro" id="IPR036249">
    <property type="entry name" value="Thioredoxin-like_sf"/>
</dbReference>
<dbReference type="InterPro" id="IPR013766">
    <property type="entry name" value="Thioredoxin_domain"/>
</dbReference>
<evidence type="ECO:0000256" key="9">
    <source>
        <dbReference type="ARBA" id="ARBA00038489"/>
    </source>
</evidence>
<evidence type="ECO:0000256" key="10">
    <source>
        <dbReference type="ARBA" id="ARBA00042639"/>
    </source>
</evidence>
<keyword evidence="3" id="KW-0575">Peroxidase</keyword>
<comment type="function">
    <text evidence="1">Thiol-specific peroxidase that catalyzes the reduction of hydrogen peroxide and organic hydroperoxides to water and alcohols, respectively. Plays a role in cell protection against oxidative stress by detoxifying peroxides and as sensor of hydrogen peroxide-mediated signaling events.</text>
</comment>
<dbReference type="Gene3D" id="3.40.30.10">
    <property type="entry name" value="Glutaredoxin"/>
    <property type="match status" value="1"/>
</dbReference>
<dbReference type="GO" id="GO:0005737">
    <property type="term" value="C:cytoplasm"/>
    <property type="evidence" value="ECO:0007669"/>
    <property type="project" value="TreeGrafter"/>
</dbReference>
<dbReference type="EC" id="1.11.1.24" evidence="2"/>
<evidence type="ECO:0000256" key="5">
    <source>
        <dbReference type="ARBA" id="ARBA00023002"/>
    </source>
</evidence>
<dbReference type="Pfam" id="PF00578">
    <property type="entry name" value="AhpC-TSA"/>
    <property type="match status" value="1"/>
</dbReference>
<keyword evidence="5" id="KW-0560">Oxidoreductase</keyword>
<dbReference type="SUPFAM" id="SSF52833">
    <property type="entry name" value="Thioredoxin-like"/>
    <property type="match status" value="1"/>
</dbReference>
<evidence type="ECO:0000256" key="11">
    <source>
        <dbReference type="ARBA" id="ARBA00049091"/>
    </source>
</evidence>
<evidence type="ECO:0000313" key="13">
    <source>
        <dbReference type="EMBL" id="PWG79187.1"/>
    </source>
</evidence>
<dbReference type="EMBL" id="QEAS01000016">
    <property type="protein sequence ID" value="PWG79187.1"/>
    <property type="molecule type" value="Genomic_DNA"/>
</dbReference>
<keyword evidence="6" id="KW-1015">Disulfide bond</keyword>
<dbReference type="CDD" id="cd02970">
    <property type="entry name" value="PRX_like2"/>
    <property type="match status" value="1"/>
</dbReference>
<evidence type="ECO:0000256" key="1">
    <source>
        <dbReference type="ARBA" id="ARBA00003330"/>
    </source>
</evidence>
<dbReference type="RefSeq" id="WP_109417203.1">
    <property type="nucleotide sequence ID" value="NZ_QEAS01000016.1"/>
</dbReference>
<dbReference type="GO" id="GO:0045454">
    <property type="term" value="P:cell redox homeostasis"/>
    <property type="evidence" value="ECO:0007669"/>
    <property type="project" value="TreeGrafter"/>
</dbReference>
<evidence type="ECO:0000256" key="3">
    <source>
        <dbReference type="ARBA" id="ARBA00022559"/>
    </source>
</evidence>
<evidence type="ECO:0000256" key="6">
    <source>
        <dbReference type="ARBA" id="ARBA00023157"/>
    </source>
</evidence>
<dbReference type="InterPro" id="IPR000866">
    <property type="entry name" value="AhpC/TSA"/>
</dbReference>
<dbReference type="PANTHER" id="PTHR42801">
    <property type="entry name" value="THIOREDOXIN-DEPENDENT PEROXIDE REDUCTASE"/>
    <property type="match status" value="1"/>
</dbReference>
<dbReference type="Proteomes" id="UP000245647">
    <property type="component" value="Unassembled WGS sequence"/>
</dbReference>
<feature type="domain" description="Thioredoxin" evidence="12">
    <location>
        <begin position="50"/>
        <end position="218"/>
    </location>
</feature>
<comment type="caution">
    <text evidence="13">The sequence shown here is derived from an EMBL/GenBank/DDBJ whole genome shotgun (WGS) entry which is preliminary data.</text>
</comment>
<dbReference type="AlphaFoldDB" id="A0A2U2PCS2"/>
<organism evidence="13 14">
    <name type="scientific">Pararcticibacter amylolyticus</name>
    <dbReference type="NCBI Taxonomy" id="2173175"/>
    <lineage>
        <taxon>Bacteria</taxon>
        <taxon>Pseudomonadati</taxon>
        <taxon>Bacteroidota</taxon>
        <taxon>Sphingobacteriia</taxon>
        <taxon>Sphingobacteriales</taxon>
        <taxon>Sphingobacteriaceae</taxon>
        <taxon>Pararcticibacter</taxon>
    </lineage>
</organism>
<proteinExistence type="inferred from homology"/>
<evidence type="ECO:0000256" key="8">
    <source>
        <dbReference type="ARBA" id="ARBA00032824"/>
    </source>
</evidence>
<protein>
    <recommendedName>
        <fullName evidence="2">thioredoxin-dependent peroxiredoxin</fullName>
        <ecNumber evidence="2">1.11.1.24</ecNumber>
    </recommendedName>
    <alternativeName>
        <fullName evidence="8">Thioredoxin peroxidase</fullName>
    </alternativeName>
    <alternativeName>
        <fullName evidence="10">Thioredoxin-dependent peroxiredoxin Bcp</fullName>
    </alternativeName>
</protein>
<evidence type="ECO:0000256" key="4">
    <source>
        <dbReference type="ARBA" id="ARBA00022862"/>
    </source>
</evidence>
<dbReference type="GO" id="GO:0008379">
    <property type="term" value="F:thioredoxin peroxidase activity"/>
    <property type="evidence" value="ECO:0007669"/>
    <property type="project" value="TreeGrafter"/>
</dbReference>
<evidence type="ECO:0000256" key="7">
    <source>
        <dbReference type="ARBA" id="ARBA00023284"/>
    </source>
</evidence>
<dbReference type="PROSITE" id="PS51352">
    <property type="entry name" value="THIOREDOXIN_2"/>
    <property type="match status" value="1"/>
</dbReference>
<comment type="catalytic activity">
    <reaction evidence="11">
        <text>a hydroperoxide + [thioredoxin]-dithiol = an alcohol + [thioredoxin]-disulfide + H2O</text>
        <dbReference type="Rhea" id="RHEA:62620"/>
        <dbReference type="Rhea" id="RHEA-COMP:10698"/>
        <dbReference type="Rhea" id="RHEA-COMP:10700"/>
        <dbReference type="ChEBI" id="CHEBI:15377"/>
        <dbReference type="ChEBI" id="CHEBI:29950"/>
        <dbReference type="ChEBI" id="CHEBI:30879"/>
        <dbReference type="ChEBI" id="CHEBI:35924"/>
        <dbReference type="ChEBI" id="CHEBI:50058"/>
        <dbReference type="EC" id="1.11.1.24"/>
    </reaction>
</comment>
<accession>A0A2U2PCS2</accession>
<evidence type="ECO:0000259" key="12">
    <source>
        <dbReference type="PROSITE" id="PS51352"/>
    </source>
</evidence>
<gene>
    <name evidence="13" type="ORF">DDR33_18025</name>
</gene>
<sequence>MKCTPIIKKLLASSMLVMGVLIRINAQEIKEPYNQMMSSYPQTASDISPLLIGEKIPQIMIPAADGKMFDLNVHIAKKPTILLFYRGGWCPFCNRELSGIQEIQEDLVKMGYQIIAISTDSPENLSKTMERNKLSYTLLSDADLSLSKKIGIAFKAPAAYSKTIEEGSGGKNKDKLLPVPSVFILDQTGVIRFEYINPDFKQRISAGLLKAVAGELKTE</sequence>
<evidence type="ECO:0000256" key="2">
    <source>
        <dbReference type="ARBA" id="ARBA00013017"/>
    </source>
</evidence>
<keyword evidence="7" id="KW-0676">Redox-active center</keyword>
<evidence type="ECO:0000313" key="14">
    <source>
        <dbReference type="Proteomes" id="UP000245647"/>
    </source>
</evidence>
<dbReference type="InterPro" id="IPR050924">
    <property type="entry name" value="Peroxiredoxin_BCP/PrxQ"/>
</dbReference>
<keyword evidence="4" id="KW-0049">Antioxidant</keyword>
<comment type="similarity">
    <text evidence="9">Belongs to the peroxiredoxin family. BCP/PrxQ subfamily.</text>
</comment>
<dbReference type="PANTHER" id="PTHR42801:SF7">
    <property type="entry name" value="SLL1159 PROTEIN"/>
    <property type="match status" value="1"/>
</dbReference>